<evidence type="ECO:0000256" key="1">
    <source>
        <dbReference type="ARBA" id="ARBA00023002"/>
    </source>
</evidence>
<dbReference type="InterPro" id="IPR008927">
    <property type="entry name" value="6-PGluconate_DH-like_C_sf"/>
</dbReference>
<evidence type="ECO:0000313" key="4">
    <source>
        <dbReference type="Proteomes" id="UP000186914"/>
    </source>
</evidence>
<dbReference type="GO" id="GO:0006571">
    <property type="term" value="P:tyrosine biosynthetic process"/>
    <property type="evidence" value="ECO:0007669"/>
    <property type="project" value="InterPro"/>
</dbReference>
<dbReference type="EMBL" id="FTNO01000001">
    <property type="protein sequence ID" value="SIR10967.1"/>
    <property type="molecule type" value="Genomic_DNA"/>
</dbReference>
<name>A0A1N6Y8R6_9EURY</name>
<dbReference type="AlphaFoldDB" id="A0A1N6Y8R6"/>
<keyword evidence="1" id="KW-0560">Oxidoreductase</keyword>
<dbReference type="Pfam" id="PF02153">
    <property type="entry name" value="PDH_N"/>
    <property type="match status" value="1"/>
</dbReference>
<sequence length="254" mass="26574">MNVLVVGAGAMGRWFGKSLDCDLAFTDADPAVAEHAAEQVGGKAVALDTSKTFDAVCLAVPLPAVEDAIEDHATKAETALLDLTGVMAEPVSAMAEHAPDKERVSLHPLFGPDNAPGNVAVVAAESGPVTDEILSALESRGNTLVETTPEEHDEAMTTVQAGAHTAVLSFALSANSVPEGLRTPIYDCLADLTEQVTSGDSRVYADIQEAFDGAENVAIAAQDLADADPTKFERLYRAAKTNANRVEDKSEGER</sequence>
<dbReference type="RefSeq" id="WP_076429246.1">
    <property type="nucleotide sequence ID" value="NZ_FTNO01000001.1"/>
</dbReference>
<dbReference type="PANTHER" id="PTHR21363:SF0">
    <property type="entry name" value="PREPHENATE DEHYDROGENASE [NADP(+)]"/>
    <property type="match status" value="1"/>
</dbReference>
<gene>
    <name evidence="3" type="ORF">SAMN05421858_1458</name>
</gene>
<organism evidence="3 4">
    <name type="scientific">Haladaptatus litoreus</name>
    <dbReference type="NCBI Taxonomy" id="553468"/>
    <lineage>
        <taxon>Archaea</taxon>
        <taxon>Methanobacteriati</taxon>
        <taxon>Methanobacteriota</taxon>
        <taxon>Stenosarchaea group</taxon>
        <taxon>Halobacteria</taxon>
        <taxon>Halobacteriales</taxon>
        <taxon>Haladaptataceae</taxon>
        <taxon>Haladaptatus</taxon>
    </lineage>
</organism>
<keyword evidence="4" id="KW-1185">Reference proteome</keyword>
<dbReference type="OrthoDB" id="24743at2157"/>
<feature type="domain" description="Prephenate/arogenate dehydrogenase" evidence="2">
    <location>
        <begin position="1"/>
        <end position="254"/>
    </location>
</feature>
<proteinExistence type="predicted"/>
<dbReference type="PANTHER" id="PTHR21363">
    <property type="entry name" value="PREPHENATE DEHYDROGENASE"/>
    <property type="match status" value="1"/>
</dbReference>
<protein>
    <submittedName>
        <fullName evidence="3">Prephenate dehydrogenase</fullName>
    </submittedName>
</protein>
<dbReference type="GO" id="GO:0004665">
    <property type="term" value="F:prephenate dehydrogenase (NADP+) activity"/>
    <property type="evidence" value="ECO:0007669"/>
    <property type="project" value="InterPro"/>
</dbReference>
<dbReference type="Gene3D" id="3.40.50.720">
    <property type="entry name" value="NAD(P)-binding Rossmann-like Domain"/>
    <property type="match status" value="1"/>
</dbReference>
<dbReference type="InterPro" id="IPR046826">
    <property type="entry name" value="PDH_N"/>
</dbReference>
<dbReference type="SUPFAM" id="SSF48179">
    <property type="entry name" value="6-phosphogluconate dehydrogenase C-terminal domain-like"/>
    <property type="match status" value="1"/>
</dbReference>
<dbReference type="Proteomes" id="UP000186914">
    <property type="component" value="Unassembled WGS sequence"/>
</dbReference>
<evidence type="ECO:0000259" key="2">
    <source>
        <dbReference type="PROSITE" id="PS51176"/>
    </source>
</evidence>
<dbReference type="InterPro" id="IPR003099">
    <property type="entry name" value="Prephen_DH"/>
</dbReference>
<dbReference type="PROSITE" id="PS51176">
    <property type="entry name" value="PDH_ADH"/>
    <property type="match status" value="1"/>
</dbReference>
<reference evidence="4" key="1">
    <citation type="submission" date="2017-01" db="EMBL/GenBank/DDBJ databases">
        <authorList>
            <person name="Varghese N."/>
            <person name="Submissions S."/>
        </authorList>
    </citation>
    <scope>NUCLEOTIDE SEQUENCE [LARGE SCALE GENOMIC DNA]</scope>
    <source>
        <strain evidence="4">CGMCC 1.7737</strain>
    </source>
</reference>
<evidence type="ECO:0000313" key="3">
    <source>
        <dbReference type="EMBL" id="SIR10967.1"/>
    </source>
</evidence>
<dbReference type="InterPro" id="IPR036291">
    <property type="entry name" value="NAD(P)-bd_dom_sf"/>
</dbReference>
<dbReference type="GO" id="GO:0070403">
    <property type="term" value="F:NAD+ binding"/>
    <property type="evidence" value="ECO:0007669"/>
    <property type="project" value="InterPro"/>
</dbReference>
<accession>A0A1N6Y8R6</accession>
<dbReference type="SUPFAM" id="SSF51735">
    <property type="entry name" value="NAD(P)-binding Rossmann-fold domains"/>
    <property type="match status" value="1"/>
</dbReference>
<dbReference type="GO" id="GO:0008977">
    <property type="term" value="F:prephenate dehydrogenase (NAD+) activity"/>
    <property type="evidence" value="ECO:0007669"/>
    <property type="project" value="InterPro"/>
</dbReference>
<dbReference type="InterPro" id="IPR050812">
    <property type="entry name" value="Preph/Arog_dehydrog"/>
</dbReference>